<evidence type="ECO:0000259" key="1">
    <source>
        <dbReference type="Pfam" id="PF15916"/>
    </source>
</evidence>
<proteinExistence type="predicted"/>
<comment type="caution">
    <text evidence="2">The sequence shown here is derived from an EMBL/GenBank/DDBJ whole genome shotgun (WGS) entry which is preliminary data.</text>
</comment>
<sequence>MNNFYSAGSCRSSCFKFEIDGVQVGWIPSHVASLITRHTDVFLPPQEGAVSLCPRLDCYERRSEAVNEVLQTLRQDSSLTCLKGWRDESSRKLLHHSDLHPQCSVPLQGPDELQEPYADRAIKASDKY</sequence>
<reference evidence="2 3" key="1">
    <citation type="submission" date="2021-06" db="EMBL/GenBank/DDBJ databases">
        <authorList>
            <person name="Palmer J.M."/>
        </authorList>
    </citation>
    <scope>NUCLEOTIDE SEQUENCE [LARGE SCALE GENOMIC DNA]</scope>
    <source>
        <strain evidence="3">if_2019</strain>
        <tissue evidence="2">Muscle</tissue>
    </source>
</reference>
<protein>
    <recommendedName>
        <fullName evidence="1">DUF4743 domain-containing protein</fullName>
    </recommendedName>
</protein>
<feature type="domain" description="DUF4743" evidence="1">
    <location>
        <begin position="3"/>
        <end position="89"/>
    </location>
</feature>
<accession>A0ABV0UZF9</accession>
<dbReference type="Gene3D" id="3.30.750.160">
    <property type="match status" value="1"/>
</dbReference>
<evidence type="ECO:0000313" key="3">
    <source>
        <dbReference type="Proteomes" id="UP001482620"/>
    </source>
</evidence>
<evidence type="ECO:0000313" key="2">
    <source>
        <dbReference type="EMBL" id="MEQ2249785.1"/>
    </source>
</evidence>
<gene>
    <name evidence="2" type="ORF">ILYODFUR_032961</name>
</gene>
<organism evidence="2 3">
    <name type="scientific">Ilyodon furcidens</name>
    <name type="common">goldbreast splitfin</name>
    <dbReference type="NCBI Taxonomy" id="33524"/>
    <lineage>
        <taxon>Eukaryota</taxon>
        <taxon>Metazoa</taxon>
        <taxon>Chordata</taxon>
        <taxon>Craniata</taxon>
        <taxon>Vertebrata</taxon>
        <taxon>Euteleostomi</taxon>
        <taxon>Actinopterygii</taxon>
        <taxon>Neopterygii</taxon>
        <taxon>Teleostei</taxon>
        <taxon>Neoteleostei</taxon>
        <taxon>Acanthomorphata</taxon>
        <taxon>Ovalentaria</taxon>
        <taxon>Atherinomorphae</taxon>
        <taxon>Cyprinodontiformes</taxon>
        <taxon>Goodeidae</taxon>
        <taxon>Ilyodon</taxon>
    </lineage>
</organism>
<name>A0ABV0UZF9_9TELE</name>
<dbReference type="Proteomes" id="UP001482620">
    <property type="component" value="Unassembled WGS sequence"/>
</dbReference>
<dbReference type="EMBL" id="JAHRIQ010086591">
    <property type="protein sequence ID" value="MEQ2249785.1"/>
    <property type="molecule type" value="Genomic_DNA"/>
</dbReference>
<dbReference type="Pfam" id="PF15916">
    <property type="entry name" value="DUF4743"/>
    <property type="match status" value="1"/>
</dbReference>
<keyword evidence="3" id="KW-1185">Reference proteome</keyword>
<feature type="non-terminal residue" evidence="2">
    <location>
        <position position="128"/>
    </location>
</feature>
<dbReference type="InterPro" id="IPR031804">
    <property type="entry name" value="DUF4743"/>
</dbReference>